<gene>
    <name evidence="1" type="ORF">MELIAE_LOCUS6622</name>
</gene>
<dbReference type="AlphaFoldDB" id="A0A9P0B550"/>
<name>A0A9P0B550_BRAAE</name>
<keyword evidence="2" id="KW-1185">Reference proteome</keyword>
<proteinExistence type="predicted"/>
<evidence type="ECO:0000313" key="2">
    <source>
        <dbReference type="Proteomes" id="UP001154078"/>
    </source>
</evidence>
<reference evidence="1" key="1">
    <citation type="submission" date="2021-12" db="EMBL/GenBank/DDBJ databases">
        <authorList>
            <person name="King R."/>
        </authorList>
    </citation>
    <scope>NUCLEOTIDE SEQUENCE</scope>
</reference>
<organism evidence="1 2">
    <name type="scientific">Brassicogethes aeneus</name>
    <name type="common">Rape pollen beetle</name>
    <name type="synonym">Meligethes aeneus</name>
    <dbReference type="NCBI Taxonomy" id="1431903"/>
    <lineage>
        <taxon>Eukaryota</taxon>
        <taxon>Metazoa</taxon>
        <taxon>Ecdysozoa</taxon>
        <taxon>Arthropoda</taxon>
        <taxon>Hexapoda</taxon>
        <taxon>Insecta</taxon>
        <taxon>Pterygota</taxon>
        <taxon>Neoptera</taxon>
        <taxon>Endopterygota</taxon>
        <taxon>Coleoptera</taxon>
        <taxon>Polyphaga</taxon>
        <taxon>Cucujiformia</taxon>
        <taxon>Nitidulidae</taxon>
        <taxon>Meligethinae</taxon>
        <taxon>Brassicogethes</taxon>
    </lineage>
</organism>
<sequence length="155" mass="17409">MVRPIITYAALIWWHATKTRTVKQILSRITGSMTTTPTAAMENILGLPPLHIQIKAEALAGAKRLISNKAEVISNIRHNAIFEELQNTGSPAIRTDKAKVKHFNKAFISKRIKAEEINNQIAQLRQEENLIWYVKHKRSKTCVSAGIKEVSQQGS</sequence>
<protein>
    <submittedName>
        <fullName evidence="1">Uncharacterized protein</fullName>
    </submittedName>
</protein>
<dbReference type="EMBL" id="OV121135">
    <property type="protein sequence ID" value="CAH0555195.1"/>
    <property type="molecule type" value="Genomic_DNA"/>
</dbReference>
<accession>A0A9P0B550</accession>
<dbReference type="Proteomes" id="UP001154078">
    <property type="component" value="Chromosome 4"/>
</dbReference>
<dbReference type="OrthoDB" id="6744404at2759"/>
<evidence type="ECO:0000313" key="1">
    <source>
        <dbReference type="EMBL" id="CAH0555195.1"/>
    </source>
</evidence>